<evidence type="ECO:0000313" key="3">
    <source>
        <dbReference type="EMBL" id="MFF3672166.1"/>
    </source>
</evidence>
<dbReference type="EC" id="2.1.1.-" evidence="3"/>
<reference evidence="3 4" key="1">
    <citation type="submission" date="2024-10" db="EMBL/GenBank/DDBJ databases">
        <title>The Natural Products Discovery Center: Release of the First 8490 Sequenced Strains for Exploring Actinobacteria Biosynthetic Diversity.</title>
        <authorList>
            <person name="Kalkreuter E."/>
            <person name="Kautsar S.A."/>
            <person name="Yang D."/>
            <person name="Bader C.D."/>
            <person name="Teijaro C.N."/>
            <person name="Fluegel L."/>
            <person name="Davis C.M."/>
            <person name="Simpson J.R."/>
            <person name="Lauterbach L."/>
            <person name="Steele A.D."/>
            <person name="Gui C."/>
            <person name="Meng S."/>
            <person name="Li G."/>
            <person name="Viehrig K."/>
            <person name="Ye F."/>
            <person name="Su P."/>
            <person name="Kiefer A.F."/>
            <person name="Nichols A."/>
            <person name="Cepeda A.J."/>
            <person name="Yan W."/>
            <person name="Fan B."/>
            <person name="Jiang Y."/>
            <person name="Adhikari A."/>
            <person name="Zheng C.-J."/>
            <person name="Schuster L."/>
            <person name="Cowan T.M."/>
            <person name="Smanski M.J."/>
            <person name="Chevrette M.G."/>
            <person name="De Carvalho L.P.S."/>
            <person name="Shen B."/>
        </authorList>
    </citation>
    <scope>NUCLEOTIDE SEQUENCE [LARGE SCALE GENOMIC DNA]</scope>
    <source>
        <strain evidence="3 4">NPDC002173</strain>
    </source>
</reference>
<dbReference type="InterPro" id="IPR029063">
    <property type="entry name" value="SAM-dependent_MTases_sf"/>
</dbReference>
<dbReference type="PANTHER" id="PTHR44068:SF11">
    <property type="entry name" value="GERANYL DIPHOSPHATE 2-C-METHYLTRANSFERASE"/>
    <property type="match status" value="1"/>
</dbReference>
<name>A0ABW6T4I9_9ACTN</name>
<feature type="domain" description="Methyltransferase type 11" evidence="2">
    <location>
        <begin position="53"/>
        <end position="148"/>
    </location>
</feature>
<dbReference type="CDD" id="cd02440">
    <property type="entry name" value="AdoMet_MTases"/>
    <property type="match status" value="1"/>
</dbReference>
<dbReference type="RefSeq" id="WP_387418329.1">
    <property type="nucleotide sequence ID" value="NZ_JBIASD010000070.1"/>
</dbReference>
<comment type="caution">
    <text evidence="3">The sequence shown here is derived from an EMBL/GenBank/DDBJ whole genome shotgun (WGS) entry which is preliminary data.</text>
</comment>
<evidence type="ECO:0000256" key="1">
    <source>
        <dbReference type="ARBA" id="ARBA00022679"/>
    </source>
</evidence>
<sequence length="223" mass="24253">MEKTHTTRSQALGIEGAMARWYARQRGSAPQVAAVRRYAAQLAASLPGGAAVLEVAPGPGYLAVEMARLGFEVTGLDMSHTFVEIASERARRAGVSVRIEQGDAADLPFDDASFDLVVCQAAFKNFGRPVRAMNEMHRVLRDGGTAVIHDLNRDASGADIGEEVRRMELNRLNSVLTRVPLTMLKGRAYSRAQFEHLAAESAFRTCDVRADGITLEVRLTKPA</sequence>
<keyword evidence="4" id="KW-1185">Reference proteome</keyword>
<dbReference type="EMBL" id="JBIASD010000070">
    <property type="protein sequence ID" value="MFF3672166.1"/>
    <property type="molecule type" value="Genomic_DNA"/>
</dbReference>
<dbReference type="SUPFAM" id="SSF53335">
    <property type="entry name" value="S-adenosyl-L-methionine-dependent methyltransferases"/>
    <property type="match status" value="1"/>
</dbReference>
<dbReference type="GO" id="GO:0008168">
    <property type="term" value="F:methyltransferase activity"/>
    <property type="evidence" value="ECO:0007669"/>
    <property type="project" value="UniProtKB-KW"/>
</dbReference>
<dbReference type="Gene3D" id="3.40.50.150">
    <property type="entry name" value="Vaccinia Virus protein VP39"/>
    <property type="match status" value="1"/>
</dbReference>
<accession>A0ABW6T4I9</accession>
<dbReference type="GO" id="GO:0032259">
    <property type="term" value="P:methylation"/>
    <property type="evidence" value="ECO:0007669"/>
    <property type="project" value="UniProtKB-KW"/>
</dbReference>
<gene>
    <name evidence="3" type="ORF">ACFYXI_42255</name>
</gene>
<dbReference type="Proteomes" id="UP001602013">
    <property type="component" value="Unassembled WGS sequence"/>
</dbReference>
<protein>
    <submittedName>
        <fullName evidence="3">Class I SAM-dependent methyltransferase</fullName>
        <ecNumber evidence="3">2.1.1.-</ecNumber>
    </submittedName>
</protein>
<evidence type="ECO:0000313" key="4">
    <source>
        <dbReference type="Proteomes" id="UP001602013"/>
    </source>
</evidence>
<dbReference type="Pfam" id="PF08241">
    <property type="entry name" value="Methyltransf_11"/>
    <property type="match status" value="1"/>
</dbReference>
<dbReference type="InterPro" id="IPR013216">
    <property type="entry name" value="Methyltransf_11"/>
</dbReference>
<keyword evidence="1 3" id="KW-0808">Transferase</keyword>
<proteinExistence type="predicted"/>
<keyword evidence="3" id="KW-0489">Methyltransferase</keyword>
<organism evidence="3 4">
    <name type="scientific">Microtetraspora malaysiensis</name>
    <dbReference type="NCBI Taxonomy" id="161358"/>
    <lineage>
        <taxon>Bacteria</taxon>
        <taxon>Bacillati</taxon>
        <taxon>Actinomycetota</taxon>
        <taxon>Actinomycetes</taxon>
        <taxon>Streptosporangiales</taxon>
        <taxon>Streptosporangiaceae</taxon>
        <taxon>Microtetraspora</taxon>
    </lineage>
</organism>
<dbReference type="PANTHER" id="PTHR44068">
    <property type="entry name" value="ZGC:194242"/>
    <property type="match status" value="1"/>
</dbReference>
<dbReference type="InterPro" id="IPR050447">
    <property type="entry name" value="Erg6_SMT_methyltransf"/>
</dbReference>
<evidence type="ECO:0000259" key="2">
    <source>
        <dbReference type="Pfam" id="PF08241"/>
    </source>
</evidence>